<organism evidence="3 6">
    <name type="scientific">Aliirhizobium cellulosilyticum</name>
    <dbReference type="NCBI Taxonomy" id="393664"/>
    <lineage>
        <taxon>Bacteria</taxon>
        <taxon>Pseudomonadati</taxon>
        <taxon>Pseudomonadota</taxon>
        <taxon>Alphaproteobacteria</taxon>
        <taxon>Hyphomicrobiales</taxon>
        <taxon>Rhizobiaceae</taxon>
        <taxon>Aliirhizobium</taxon>
    </lineage>
</organism>
<accession>A0A7W6X9D4</accession>
<proteinExistence type="predicted"/>
<evidence type="ECO:0000259" key="1">
    <source>
        <dbReference type="Pfam" id="PF13619"/>
    </source>
</evidence>
<protein>
    <recommendedName>
        <fullName evidence="1">KTSC domain-containing protein</fullName>
    </recommendedName>
</protein>
<dbReference type="EMBL" id="JACIGY010000001">
    <property type="protein sequence ID" value="MBB4409678.1"/>
    <property type="molecule type" value="Genomic_DNA"/>
</dbReference>
<sequence length="69" mass="7784">MRIELRSKLIDAAEYDASQLRLKLFLTNGQIREFVDVPAHEIDALAAARSPGSYYLKSIKDRYQPSTAA</sequence>
<evidence type="ECO:0000313" key="2">
    <source>
        <dbReference type="EMBL" id="MBB4347928.1"/>
    </source>
</evidence>
<dbReference type="AlphaFoldDB" id="A0A7W6X9D4"/>
<evidence type="ECO:0000313" key="3">
    <source>
        <dbReference type="EMBL" id="MBB4409678.1"/>
    </source>
</evidence>
<dbReference type="Proteomes" id="UP000524535">
    <property type="component" value="Unassembled WGS sequence"/>
</dbReference>
<evidence type="ECO:0000313" key="6">
    <source>
        <dbReference type="Proteomes" id="UP000524535"/>
    </source>
</evidence>
<dbReference type="Proteomes" id="UP000576087">
    <property type="component" value="Unassembled WGS sequence"/>
</dbReference>
<comment type="caution">
    <text evidence="3">The sequence shown here is derived from an EMBL/GenBank/DDBJ whole genome shotgun (WGS) entry which is preliminary data.</text>
</comment>
<gene>
    <name evidence="3" type="ORF">GGE31_000149</name>
    <name evidence="2" type="ORF">GGE33_001636</name>
    <name evidence="4" type="ORF">GGE35_000147</name>
</gene>
<feature type="domain" description="KTSC" evidence="1">
    <location>
        <begin position="7"/>
        <end position="63"/>
    </location>
</feature>
<dbReference type="InterPro" id="IPR025309">
    <property type="entry name" value="KTSC_dom"/>
</dbReference>
<evidence type="ECO:0000313" key="7">
    <source>
        <dbReference type="Proteomes" id="UP000576087"/>
    </source>
</evidence>
<dbReference type="Proteomes" id="UP000520770">
    <property type="component" value="Unassembled WGS sequence"/>
</dbReference>
<name>A0A7W6X9D4_9HYPH</name>
<evidence type="ECO:0000313" key="4">
    <source>
        <dbReference type="EMBL" id="MBB4444365.1"/>
    </source>
</evidence>
<dbReference type="EMBL" id="JACIGW010000001">
    <property type="protein sequence ID" value="MBB4347928.1"/>
    <property type="molecule type" value="Genomic_DNA"/>
</dbReference>
<dbReference type="RefSeq" id="WP_183821937.1">
    <property type="nucleotide sequence ID" value="NZ_JACIGW010000001.1"/>
</dbReference>
<dbReference type="Pfam" id="PF13619">
    <property type="entry name" value="KTSC"/>
    <property type="match status" value="1"/>
</dbReference>
<dbReference type="EMBL" id="JACIHM010000001">
    <property type="protein sequence ID" value="MBB4444365.1"/>
    <property type="molecule type" value="Genomic_DNA"/>
</dbReference>
<keyword evidence="6" id="KW-1185">Reference proteome</keyword>
<reference evidence="5 6" key="1">
    <citation type="submission" date="2020-08" db="EMBL/GenBank/DDBJ databases">
        <title>Genomic Encyclopedia of Type Strains, Phase IV (KMG-V): Genome sequencing to study the core and pangenomes of soil and plant-associated prokaryotes.</title>
        <authorList>
            <person name="Whitman W."/>
        </authorList>
    </citation>
    <scope>NUCLEOTIDE SEQUENCE [LARGE SCALE GENOMIC DNA]</scope>
    <source>
        <strain evidence="3 6">SEMIA 444</strain>
        <strain evidence="2 5">SEMIA 448</strain>
        <strain evidence="4 7">SEMIA 452</strain>
    </source>
</reference>
<evidence type="ECO:0000313" key="5">
    <source>
        <dbReference type="Proteomes" id="UP000520770"/>
    </source>
</evidence>